<reference evidence="1" key="1">
    <citation type="journal article" date="2014" name="Nat. Commun.">
        <title>The tobacco genome sequence and its comparison with those of tomato and potato.</title>
        <authorList>
            <person name="Sierro N."/>
            <person name="Battey J.N."/>
            <person name="Ouadi S."/>
            <person name="Bakaher N."/>
            <person name="Bovet L."/>
            <person name="Willig A."/>
            <person name="Goepfert S."/>
            <person name="Peitsch M.C."/>
            <person name="Ivanov N.V."/>
        </authorList>
    </citation>
    <scope>NUCLEOTIDE SEQUENCE [LARGE SCALE GENOMIC DNA]</scope>
</reference>
<organism evidence="1 2">
    <name type="scientific">Nicotiana tabacum</name>
    <name type="common">Common tobacco</name>
    <dbReference type="NCBI Taxonomy" id="4097"/>
    <lineage>
        <taxon>Eukaryota</taxon>
        <taxon>Viridiplantae</taxon>
        <taxon>Streptophyta</taxon>
        <taxon>Embryophyta</taxon>
        <taxon>Tracheophyta</taxon>
        <taxon>Spermatophyta</taxon>
        <taxon>Magnoliopsida</taxon>
        <taxon>eudicotyledons</taxon>
        <taxon>Gunneridae</taxon>
        <taxon>Pentapetalae</taxon>
        <taxon>asterids</taxon>
        <taxon>lamiids</taxon>
        <taxon>Solanales</taxon>
        <taxon>Solanaceae</taxon>
        <taxon>Nicotianoideae</taxon>
        <taxon>Nicotianeae</taxon>
        <taxon>Nicotiana</taxon>
    </lineage>
</organism>
<reference evidence="2" key="2">
    <citation type="submission" date="2025-08" db="UniProtKB">
        <authorList>
            <consortium name="RefSeq"/>
        </authorList>
    </citation>
    <scope>IDENTIFICATION</scope>
    <source>
        <tissue evidence="2">Leaf</tissue>
    </source>
</reference>
<gene>
    <name evidence="2" type="primary">LOC142161721</name>
</gene>
<keyword evidence="1" id="KW-1185">Reference proteome</keyword>
<protein>
    <submittedName>
        <fullName evidence="2">Uncharacterized protein LOC142161721</fullName>
    </submittedName>
</protein>
<sequence>MFLSWFETNKTLPEARELTYVEFPLKFVWKKQLKIWEKRRTFVFSIGRNFFVPPGTGELYYLRLLLNVIKGPKSYDDLKRINNHNHLTFRDACYALGLLDDDKEYVHAIKEASNWGMPSYLRQLFAMLLLSNSMSWPEYVWQSTWQLLSEDILHEERVLLTDPEAELTDDELKNRCLQKLEKVLKSCGRKEHQQLLMNLTAEQKSVYDKIMRAVNEAKGGKTAHSRFAIPLNPTENLKCKIKQDSPLTNLIITAKLIIWDEVSMMHKYCFEALDQTLRDILRFKDTSSADKLFGGKTVVLGGDFRQILHVIAKGSRQDIVNATLNSSYLWTHCEVLNLTKNMRLQRDQLDAYLDELRNFSEWILSIGDGRIGSSIDGIEKVGVPVMLLRNIDQSSGLCNGMRLIITRLGNRIIEAKVLSGNMAGQKVFISRMTLTPSDARIPFKFQRR</sequence>
<evidence type="ECO:0000313" key="2">
    <source>
        <dbReference type="RefSeq" id="XP_075103802.1"/>
    </source>
</evidence>
<accession>A0AC58U2V9</accession>
<proteinExistence type="predicted"/>
<dbReference type="Proteomes" id="UP000790787">
    <property type="component" value="Chromosome 24"/>
</dbReference>
<dbReference type="RefSeq" id="XP_075103802.1">
    <property type="nucleotide sequence ID" value="XM_075247701.1"/>
</dbReference>
<name>A0AC58U2V9_TOBAC</name>
<evidence type="ECO:0000313" key="1">
    <source>
        <dbReference type="Proteomes" id="UP000790787"/>
    </source>
</evidence>